<protein>
    <submittedName>
        <fullName evidence="3">Uncharacterized protein</fullName>
    </submittedName>
</protein>
<feature type="region of interest" description="Disordered" evidence="1">
    <location>
        <begin position="120"/>
        <end position="141"/>
    </location>
</feature>
<feature type="compositionally biased region" description="Polar residues" evidence="1">
    <location>
        <begin position="120"/>
        <end position="129"/>
    </location>
</feature>
<reference evidence="4 5" key="1">
    <citation type="submission" date="2020-04" db="EMBL/GenBank/DDBJ databases">
        <authorList>
            <person name="Wallbank WR R."/>
            <person name="Pardo Diaz C."/>
            <person name="Kozak K."/>
            <person name="Martin S."/>
            <person name="Jiggins C."/>
            <person name="Moest M."/>
            <person name="Warren A I."/>
            <person name="Byers J.R.P. K."/>
            <person name="Montejo-Kovacevich G."/>
            <person name="Yen C E."/>
        </authorList>
    </citation>
    <scope>NUCLEOTIDE SEQUENCE [LARGE SCALE GENOMIC DNA]</scope>
</reference>
<gene>
    <name evidence="2" type="ORF">APLA_LOCUS2206</name>
    <name evidence="3" type="ORF">APLA_LOCUS8684</name>
</gene>
<evidence type="ECO:0000313" key="4">
    <source>
        <dbReference type="Proteomes" id="UP000494106"/>
    </source>
</evidence>
<keyword evidence="4" id="KW-1185">Reference proteome</keyword>
<evidence type="ECO:0000313" key="3">
    <source>
        <dbReference type="EMBL" id="CAB3241513.1"/>
    </source>
</evidence>
<sequence>MQKNWTRKEIKRSNAIGRSVRTFESEIQIDQWCGLAHAFGDDECLTQTEYKWKNIVVMPPKAKADIPRSSRQKSPPRPCQCHPQYNYNRYPKDSFGIYLPQKQTFRKDNITTTPVLSMDNMGNSVSGIQENEENQNKHLPT</sequence>
<evidence type="ECO:0000256" key="1">
    <source>
        <dbReference type="SAM" id="MobiDB-lite"/>
    </source>
</evidence>
<comment type="caution">
    <text evidence="3">The sequence shown here is derived from an EMBL/GenBank/DDBJ whole genome shotgun (WGS) entry which is preliminary data.</text>
</comment>
<accession>A0A8S1A5V6</accession>
<feature type="region of interest" description="Disordered" evidence="1">
    <location>
        <begin position="62"/>
        <end position="83"/>
    </location>
</feature>
<evidence type="ECO:0000313" key="5">
    <source>
        <dbReference type="Proteomes" id="UP000494256"/>
    </source>
</evidence>
<dbReference type="Proteomes" id="UP000494106">
    <property type="component" value="Unassembled WGS sequence"/>
</dbReference>
<name>A0A8S1A5V6_ARCPL</name>
<organism evidence="3 4">
    <name type="scientific">Arctia plantaginis</name>
    <name type="common">Wood tiger moth</name>
    <name type="synonym">Phalaena plantaginis</name>
    <dbReference type="NCBI Taxonomy" id="874455"/>
    <lineage>
        <taxon>Eukaryota</taxon>
        <taxon>Metazoa</taxon>
        <taxon>Ecdysozoa</taxon>
        <taxon>Arthropoda</taxon>
        <taxon>Hexapoda</taxon>
        <taxon>Insecta</taxon>
        <taxon>Pterygota</taxon>
        <taxon>Neoptera</taxon>
        <taxon>Endopterygota</taxon>
        <taxon>Lepidoptera</taxon>
        <taxon>Glossata</taxon>
        <taxon>Ditrysia</taxon>
        <taxon>Noctuoidea</taxon>
        <taxon>Erebidae</taxon>
        <taxon>Arctiinae</taxon>
        <taxon>Arctia</taxon>
    </lineage>
</organism>
<proteinExistence type="predicted"/>
<dbReference type="AlphaFoldDB" id="A0A8S1A5V6"/>
<dbReference type="OrthoDB" id="10249338at2759"/>
<dbReference type="Proteomes" id="UP000494256">
    <property type="component" value="Unassembled WGS sequence"/>
</dbReference>
<dbReference type="EMBL" id="CADEBD010000226">
    <property type="protein sequence ID" value="CAB3225427.1"/>
    <property type="molecule type" value="Genomic_DNA"/>
</dbReference>
<dbReference type="EMBL" id="CADEBC010000510">
    <property type="protein sequence ID" value="CAB3241513.1"/>
    <property type="molecule type" value="Genomic_DNA"/>
</dbReference>
<evidence type="ECO:0000313" key="2">
    <source>
        <dbReference type="EMBL" id="CAB3225427.1"/>
    </source>
</evidence>